<keyword evidence="2" id="KW-1185">Reference proteome</keyword>
<dbReference type="KEGG" id="bsed:DN745_15750"/>
<accession>A0A2Z4FNY1</accession>
<name>A0A2Z4FNY1_9DELT</name>
<sequence length="182" mass="19158">MFSNRISAQDARATFSRSRLLALLAAMILSMGLVACADDDDTPQDNNTAVENNDPVENNTPAGIEIAGVYESNFGGTETISDTAWVTESEGFAAINTKVDSFDNDANVAITQNAEDAEYSPNAFNKVVWTEPDAAGAFYYCTVAFGLATAEEAAADETVADDSDPANAGCAGFSWTQLSPKA</sequence>
<organism evidence="1 2">
    <name type="scientific">Bradymonas sediminis</name>
    <dbReference type="NCBI Taxonomy" id="1548548"/>
    <lineage>
        <taxon>Bacteria</taxon>
        <taxon>Deltaproteobacteria</taxon>
        <taxon>Bradymonadales</taxon>
        <taxon>Bradymonadaceae</taxon>
        <taxon>Bradymonas</taxon>
    </lineage>
</organism>
<dbReference type="AlphaFoldDB" id="A0A2Z4FNY1"/>
<dbReference type="RefSeq" id="WP_111336281.1">
    <property type="nucleotide sequence ID" value="NZ_CP030032.1"/>
</dbReference>
<protein>
    <submittedName>
        <fullName evidence="1">Uncharacterized protein</fullName>
    </submittedName>
</protein>
<evidence type="ECO:0000313" key="1">
    <source>
        <dbReference type="EMBL" id="AWV90689.1"/>
    </source>
</evidence>
<dbReference type="Proteomes" id="UP000249799">
    <property type="component" value="Chromosome"/>
</dbReference>
<gene>
    <name evidence="1" type="ORF">DN745_15750</name>
</gene>
<evidence type="ECO:0000313" key="2">
    <source>
        <dbReference type="Proteomes" id="UP000249799"/>
    </source>
</evidence>
<proteinExistence type="predicted"/>
<dbReference type="OrthoDB" id="5514892at2"/>
<reference evidence="1 2" key="1">
    <citation type="submission" date="2018-06" db="EMBL/GenBank/DDBJ databases">
        <title>Lujinxingia sediminis gen. nov. sp. nov., a new facultative anaerobic member of the class Deltaproteobacteria, and proposal of Lujinxingaceae fam. nov.</title>
        <authorList>
            <person name="Guo L.-Y."/>
            <person name="Li C.-M."/>
            <person name="Wang S."/>
            <person name="Du Z.-J."/>
        </authorList>
    </citation>
    <scope>NUCLEOTIDE SEQUENCE [LARGE SCALE GENOMIC DNA]</scope>
    <source>
        <strain evidence="1 2">FA350</strain>
    </source>
</reference>
<dbReference type="EMBL" id="CP030032">
    <property type="protein sequence ID" value="AWV90689.1"/>
    <property type="molecule type" value="Genomic_DNA"/>
</dbReference>